<keyword evidence="4" id="KW-0067">ATP-binding</keyword>
<dbReference type="SUPFAM" id="SSF48108">
    <property type="entry name" value="Carbamoyl phosphate synthetase, large subunit connection domain"/>
    <property type="match status" value="1"/>
</dbReference>
<dbReference type="GO" id="GO:0004088">
    <property type="term" value="F:carbamoyl-phosphate synthase (glutamine-hydrolyzing) activity"/>
    <property type="evidence" value="ECO:0007669"/>
    <property type="project" value="UniProtKB-EC"/>
</dbReference>
<dbReference type="InterPro" id="IPR005479">
    <property type="entry name" value="CPAse_ATP-bd"/>
</dbReference>
<dbReference type="FunFam" id="1.10.1030.10:FF:000002">
    <property type="entry name" value="Carbamoyl-phosphate synthase large chain"/>
    <property type="match status" value="1"/>
</dbReference>
<dbReference type="GO" id="GO:0006541">
    <property type="term" value="P:glutamine metabolic process"/>
    <property type="evidence" value="ECO:0007669"/>
    <property type="project" value="TreeGrafter"/>
</dbReference>
<dbReference type="Gene3D" id="1.10.1030.10">
    <property type="entry name" value="Carbamoyl-phosphate synthetase, large subunit oligomerisation domain"/>
    <property type="match status" value="1"/>
</dbReference>
<sequence length="286" mass="31659">RVSRSSALASKATGFPIAKVAAKLAVGYTLDELMNDITGGRTPASFEPSIDYVVTKIPRFNFEKFAGANDRLTTQMKSVGEVMAIGRTQQESLQKALRGLEVGATGFDPKVSLDDPEALTKIRRELKDAGADRIWYIADAFRAGLSVDGVFNLTNIDRWFLVQIEELVRLEEKVAEVGITGLNAEFLRQLKRKGFADARLAKLAGVREAEIRKLRDQYDLHPVYKRVDTCAAEFATDTAYMYSTYEEECEANPSTDREKIMVLGGGPNRIGQGIEFDYCCVHASLA</sequence>
<evidence type="ECO:0000259" key="9">
    <source>
        <dbReference type="SMART" id="SM01096"/>
    </source>
</evidence>
<dbReference type="GO" id="GO:0004087">
    <property type="term" value="F:carbamoyl-phosphate synthase (ammonia) activity"/>
    <property type="evidence" value="ECO:0007669"/>
    <property type="project" value="UniProtKB-EC"/>
</dbReference>
<dbReference type="AlphaFoldDB" id="A0A6L7CSY2"/>
<keyword evidence="1 10" id="KW-0436">Ligase</keyword>
<comment type="caution">
    <text evidence="10">The sequence shown here is derived from an EMBL/GenBank/DDBJ whole genome shotgun (WGS) entry which is preliminary data.</text>
</comment>
<evidence type="ECO:0000256" key="6">
    <source>
        <dbReference type="ARBA" id="ARBA00022975"/>
    </source>
</evidence>
<evidence type="ECO:0000256" key="8">
    <source>
        <dbReference type="ARBA" id="ARBA00047359"/>
    </source>
</evidence>
<evidence type="ECO:0000256" key="4">
    <source>
        <dbReference type="ARBA" id="ARBA00022840"/>
    </source>
</evidence>
<dbReference type="EC" id="6.3.5.5" evidence="10"/>
<organism evidence="10 11">
    <name type="scientific">Escherichia coli</name>
    <dbReference type="NCBI Taxonomy" id="562"/>
    <lineage>
        <taxon>Bacteria</taxon>
        <taxon>Pseudomonadati</taxon>
        <taxon>Pseudomonadota</taxon>
        <taxon>Gammaproteobacteria</taxon>
        <taxon>Enterobacterales</taxon>
        <taxon>Enterobacteriaceae</taxon>
        <taxon>Escherichia</taxon>
    </lineage>
</organism>
<dbReference type="SUPFAM" id="SSF56059">
    <property type="entry name" value="Glutathione synthetase ATP-binding domain-like"/>
    <property type="match status" value="1"/>
</dbReference>
<dbReference type="EMBL" id="WTRN01001388">
    <property type="protein sequence ID" value="MWT88226.1"/>
    <property type="molecule type" value="Genomic_DNA"/>
</dbReference>
<evidence type="ECO:0000256" key="5">
    <source>
        <dbReference type="ARBA" id="ARBA00022842"/>
    </source>
</evidence>
<dbReference type="InterPro" id="IPR016185">
    <property type="entry name" value="PreATP-grasp_dom_sf"/>
</dbReference>
<evidence type="ECO:0000256" key="1">
    <source>
        <dbReference type="ARBA" id="ARBA00022598"/>
    </source>
</evidence>
<dbReference type="Pfam" id="PF02786">
    <property type="entry name" value="CPSase_L_D2"/>
    <property type="match status" value="1"/>
</dbReference>
<protein>
    <submittedName>
        <fullName evidence="10">Carbamoyl phosphate synthase large subunit</fullName>
        <ecNumber evidence="10">6.3.5.5</ecNumber>
    </submittedName>
</protein>
<reference evidence="10 11" key="1">
    <citation type="submission" date="2019-12" db="EMBL/GenBank/DDBJ databases">
        <title>Enteriobacteria Tanzani isolates_8377-8380.</title>
        <authorList>
            <person name="Subbiah M."/>
            <person name="Call D."/>
        </authorList>
    </citation>
    <scope>NUCLEOTIDE SEQUENCE [LARGE SCALE GENOMIC DNA]</scope>
    <source>
        <strain evidence="10 11">8378wC7</strain>
    </source>
</reference>
<dbReference type="PANTHER" id="PTHR11405">
    <property type="entry name" value="CARBAMOYLTRANSFERASE FAMILY MEMBER"/>
    <property type="match status" value="1"/>
</dbReference>
<dbReference type="PANTHER" id="PTHR11405:SF53">
    <property type="entry name" value="CARBAMOYL-PHOSPHATE SYNTHASE [AMMONIA], MITOCHONDRIAL"/>
    <property type="match status" value="1"/>
</dbReference>
<dbReference type="GO" id="GO:0005737">
    <property type="term" value="C:cytoplasm"/>
    <property type="evidence" value="ECO:0007669"/>
    <property type="project" value="TreeGrafter"/>
</dbReference>
<comment type="catalytic activity">
    <reaction evidence="8">
        <text>hydrogencarbonate + NH4(+) + 2 ATP = carbamoyl phosphate + 2 ADP + phosphate + 2 H(+)</text>
        <dbReference type="Rhea" id="RHEA:18029"/>
        <dbReference type="ChEBI" id="CHEBI:15378"/>
        <dbReference type="ChEBI" id="CHEBI:17544"/>
        <dbReference type="ChEBI" id="CHEBI:28938"/>
        <dbReference type="ChEBI" id="CHEBI:30616"/>
        <dbReference type="ChEBI" id="CHEBI:43474"/>
        <dbReference type="ChEBI" id="CHEBI:58228"/>
        <dbReference type="ChEBI" id="CHEBI:456216"/>
        <dbReference type="EC" id="6.3.4.16"/>
    </reaction>
</comment>
<keyword evidence="2" id="KW-0479">Metal-binding</keyword>
<keyword evidence="7" id="KW-0464">Manganese</keyword>
<proteinExistence type="predicted"/>
<dbReference type="GO" id="GO:0005524">
    <property type="term" value="F:ATP binding"/>
    <property type="evidence" value="ECO:0007669"/>
    <property type="project" value="UniProtKB-KW"/>
</dbReference>
<feature type="non-terminal residue" evidence="10">
    <location>
        <position position="286"/>
    </location>
</feature>
<evidence type="ECO:0000256" key="3">
    <source>
        <dbReference type="ARBA" id="ARBA00022741"/>
    </source>
</evidence>
<name>A0A6L7CSY2_ECOLX</name>
<dbReference type="InterPro" id="IPR058047">
    <property type="entry name" value="CPSase_preATP-grasp"/>
</dbReference>
<keyword evidence="5" id="KW-0460">Magnesium</keyword>
<evidence type="ECO:0000313" key="11">
    <source>
        <dbReference type="Proteomes" id="UP000480485"/>
    </source>
</evidence>
<keyword evidence="6" id="KW-0665">Pyrimidine biosynthesis</keyword>
<dbReference type="InterPro" id="IPR036897">
    <property type="entry name" value="CarbamoylP_synth_lsu_oligo_sf"/>
</dbReference>
<dbReference type="SMART" id="SM01096">
    <property type="entry name" value="CPSase_L_D3"/>
    <property type="match status" value="1"/>
</dbReference>
<evidence type="ECO:0000256" key="2">
    <source>
        <dbReference type="ARBA" id="ARBA00022723"/>
    </source>
</evidence>
<dbReference type="GO" id="GO:0006221">
    <property type="term" value="P:pyrimidine nucleotide biosynthetic process"/>
    <property type="evidence" value="ECO:0007669"/>
    <property type="project" value="UniProtKB-KW"/>
</dbReference>
<evidence type="ECO:0000313" key="10">
    <source>
        <dbReference type="EMBL" id="MWT88226.1"/>
    </source>
</evidence>
<dbReference type="InterPro" id="IPR005480">
    <property type="entry name" value="CPSase_lsu_oligo"/>
</dbReference>
<accession>A0A6L7CSY2</accession>
<dbReference type="Gene3D" id="3.30.470.20">
    <property type="entry name" value="ATP-grasp fold, B domain"/>
    <property type="match status" value="1"/>
</dbReference>
<dbReference type="Proteomes" id="UP000480485">
    <property type="component" value="Unassembled WGS sequence"/>
</dbReference>
<evidence type="ECO:0000256" key="7">
    <source>
        <dbReference type="ARBA" id="ARBA00023211"/>
    </source>
</evidence>
<gene>
    <name evidence="10" type="primary">carB</name>
    <name evidence="10" type="ORF">GP954_24370</name>
</gene>
<feature type="non-terminal residue" evidence="10">
    <location>
        <position position="1"/>
    </location>
</feature>
<dbReference type="SUPFAM" id="SSF52440">
    <property type="entry name" value="PreATP-grasp domain"/>
    <property type="match status" value="1"/>
</dbReference>
<feature type="domain" description="Carbamoyl-phosphate synthetase large subunit oligomerisation" evidence="9">
    <location>
        <begin position="122"/>
        <end position="245"/>
    </location>
</feature>
<dbReference type="Pfam" id="PF25596">
    <property type="entry name" value="CPSase_L_D1"/>
    <property type="match status" value="1"/>
</dbReference>
<dbReference type="Gene3D" id="3.40.50.20">
    <property type="match status" value="1"/>
</dbReference>
<keyword evidence="3" id="KW-0547">Nucleotide-binding</keyword>
<dbReference type="Pfam" id="PF02787">
    <property type="entry name" value="CPSase_L_D3"/>
    <property type="match status" value="1"/>
</dbReference>
<dbReference type="GO" id="GO:0046872">
    <property type="term" value="F:metal ion binding"/>
    <property type="evidence" value="ECO:0007669"/>
    <property type="project" value="UniProtKB-KW"/>
</dbReference>